<dbReference type="GO" id="GO:0003723">
    <property type="term" value="F:RNA binding"/>
    <property type="evidence" value="ECO:0007669"/>
    <property type="project" value="UniProtKB-UniRule"/>
</dbReference>
<evidence type="ECO:0000256" key="14">
    <source>
        <dbReference type="ARBA" id="ARBA00023158"/>
    </source>
</evidence>
<dbReference type="Gene3D" id="1.10.1520.10">
    <property type="entry name" value="Ribonuclease III domain"/>
    <property type="match status" value="2"/>
</dbReference>
<dbReference type="InterPro" id="IPR003100">
    <property type="entry name" value="PAZ_dom"/>
</dbReference>
<keyword evidence="13" id="KW-0694">RNA-binding</keyword>
<evidence type="ECO:0000256" key="4">
    <source>
        <dbReference type="ARBA" id="ARBA00022722"/>
    </source>
</evidence>
<dbReference type="CDD" id="cd00593">
    <property type="entry name" value="RIBOc"/>
    <property type="match status" value="2"/>
</dbReference>
<name>A0A1D6JA14_MAIZE</name>
<keyword evidence="11" id="KW-0067">ATP-binding</keyword>
<accession>A0A1D6JA14</accession>
<dbReference type="ExpressionAtlas" id="A0A1D6JA14">
    <property type="expression patterns" value="baseline and differential"/>
</dbReference>
<dbReference type="Gene3D" id="3.30.160.20">
    <property type="match status" value="1"/>
</dbReference>
<dbReference type="SMART" id="SM00358">
    <property type="entry name" value="DSRM"/>
    <property type="match status" value="2"/>
</dbReference>
<dbReference type="SUPFAM" id="SSF101690">
    <property type="entry name" value="PAZ domain"/>
    <property type="match status" value="1"/>
</dbReference>
<dbReference type="GO" id="GO:0010267">
    <property type="term" value="P:ta-siRNA processing"/>
    <property type="evidence" value="ECO:0007669"/>
    <property type="project" value="UniProtKB-ARBA"/>
</dbReference>
<dbReference type="SUPFAM" id="SSF54768">
    <property type="entry name" value="dsRNA-binding domain-like"/>
    <property type="match status" value="2"/>
</dbReference>
<evidence type="ECO:0000256" key="12">
    <source>
        <dbReference type="ARBA" id="ARBA00022842"/>
    </source>
</evidence>
<dbReference type="GO" id="GO:0046872">
    <property type="term" value="F:metal ion binding"/>
    <property type="evidence" value="ECO:0007669"/>
    <property type="project" value="UniProtKB-KW"/>
</dbReference>
<evidence type="ECO:0000256" key="3">
    <source>
        <dbReference type="ARBA" id="ARBA00004123"/>
    </source>
</evidence>
<dbReference type="SMART" id="SM00949">
    <property type="entry name" value="PAZ"/>
    <property type="match status" value="1"/>
</dbReference>
<evidence type="ECO:0000256" key="7">
    <source>
        <dbReference type="ARBA" id="ARBA00022741"/>
    </source>
</evidence>
<evidence type="ECO:0000313" key="21">
    <source>
        <dbReference type="EMBL" id="AQK44771.1"/>
    </source>
</evidence>
<dbReference type="FunFam" id="1.10.1520.10:FF:000004">
    <property type="entry name" value="Endoribonuclease dicer-like 1"/>
    <property type="match status" value="1"/>
</dbReference>
<keyword evidence="7" id="KW-0547">Nucleotide-binding</keyword>
<dbReference type="AlphaFoldDB" id="A0A1D6JA14"/>
<dbReference type="Pfam" id="PF14709">
    <property type="entry name" value="DND1_DSRM"/>
    <property type="match status" value="1"/>
</dbReference>
<dbReference type="Pfam" id="PF02170">
    <property type="entry name" value="PAZ"/>
    <property type="match status" value="1"/>
</dbReference>
<keyword evidence="4" id="KW-0540">Nuclease</keyword>
<dbReference type="PROSITE" id="PS50137">
    <property type="entry name" value="DS_RBD"/>
    <property type="match status" value="2"/>
</dbReference>
<feature type="domain" description="DRBM" evidence="18">
    <location>
        <begin position="767"/>
        <end position="843"/>
    </location>
</feature>
<evidence type="ECO:0000256" key="13">
    <source>
        <dbReference type="ARBA" id="ARBA00022884"/>
    </source>
</evidence>
<evidence type="ECO:0000256" key="15">
    <source>
        <dbReference type="ARBA" id="ARBA00023211"/>
    </source>
</evidence>
<evidence type="ECO:0000256" key="9">
    <source>
        <dbReference type="ARBA" id="ARBA00022801"/>
    </source>
</evidence>
<keyword evidence="15" id="KW-0464">Manganese</keyword>
<dbReference type="SMART" id="SM00535">
    <property type="entry name" value="RIBOc"/>
    <property type="match status" value="2"/>
</dbReference>
<dbReference type="PROSITE" id="PS50821">
    <property type="entry name" value="PAZ"/>
    <property type="match status" value="1"/>
</dbReference>
<evidence type="ECO:0000256" key="17">
    <source>
        <dbReference type="SAM" id="MobiDB-lite"/>
    </source>
</evidence>
<dbReference type="SUPFAM" id="SSF69065">
    <property type="entry name" value="RNase III domain-like"/>
    <property type="match status" value="2"/>
</dbReference>
<dbReference type="InterPro" id="IPR000999">
    <property type="entry name" value="RNase_III_dom"/>
</dbReference>
<feature type="region of interest" description="Disordered" evidence="17">
    <location>
        <begin position="717"/>
        <end position="749"/>
    </location>
</feature>
<evidence type="ECO:0000256" key="16">
    <source>
        <dbReference type="ARBA" id="ARBA00023242"/>
    </source>
</evidence>
<evidence type="ECO:0000256" key="2">
    <source>
        <dbReference type="ARBA" id="ARBA00001946"/>
    </source>
</evidence>
<dbReference type="InterPro" id="IPR036389">
    <property type="entry name" value="RNase_III_sf"/>
</dbReference>
<evidence type="ECO:0000259" key="19">
    <source>
        <dbReference type="PROSITE" id="PS50142"/>
    </source>
</evidence>
<keyword evidence="8" id="KW-0255">Endonuclease</keyword>
<dbReference type="GO" id="GO:0004525">
    <property type="term" value="F:ribonuclease III activity"/>
    <property type="evidence" value="ECO:0007669"/>
    <property type="project" value="InterPro"/>
</dbReference>
<protein>
    <submittedName>
        <fullName evidence="21">Dicer-like 103</fullName>
    </submittedName>
</protein>
<dbReference type="FunFam" id="2.170.260.10:FF:000006">
    <property type="entry name" value="Dicer-like 103"/>
    <property type="match status" value="1"/>
</dbReference>
<feature type="domain" description="DRBM" evidence="18">
    <location>
        <begin position="594"/>
        <end position="661"/>
    </location>
</feature>
<evidence type="ECO:0000259" key="18">
    <source>
        <dbReference type="PROSITE" id="PS50137"/>
    </source>
</evidence>
<keyword evidence="16" id="KW-0539">Nucleus</keyword>
<sequence length="854" mass="97210">MFLKVLLDRSEFTPSYILLGNDGALDMDSTFYLLLPIKQKFYGDNMIDWPAVKRCLSSPAFQDPMGLSLHDSYLPNESLKLLGGTYNKADVIGSLVYTPHTDLFFFVDAILDGTNAKSELNGATYAEHFKQRLHIKLSHPEQPLLKAKQLFCLRNLLHNRQLESTESEARELMEHFVELPPELCSLKIIGFSKDMGSSLSLLPSLMYRLENLLVAIELKDVMSSYFPEASQISASGILESLTTERCLERISLERLEVLGDAFLKYVVGRHNFISYEGLDEGQLTRRRSDIVSNSNLYELSIRRNLQVYIRDQHFEPTQFFALGRPCKVVCNPDREATLHPKNIDPDRRENCNLRCTKSHHWLHRKTIADVVESLLGVFIVECGFKAAFAFLHWIGIKVDFENSAFYRVLDASSTNLSLMNYMNISELEELIGYTFKRKGLLLQAFVHPSFNKHSGGCYQRMEFLGDAVLEYLMTSYLYSAYPDLKPGQLTDLKSLAVNNNSFAYVAVKKSIHRYLIKDSNYLTTAVNKFANYVNLSSSEKDLLEEPTCPKVLGDIVESCVGAVLLDSGFNLNHVWKLMLMLLKPILSFCGMHIDPMRELRETCQYNGFDLGLPEPTKYNGEFHVKVEVNINGKMISCTAANRNSKDARKVAAQETLSKLKNYGYKHKRKSLEEILRSTTKKESELIGYDEEPINVEDDIDMQMNNLLINGERTSIQSTAGDNKVDKNDANSGRNNKSNVVMQNGCLPRGATDKINQKEYHGDMVRKTARSFLYELCAANYWKPPEFELCNDEGPSHLRKFTCKVLIEITGTSVSLLECYSDPKLQKRAAQEHAAEGALWYLKHLGYLPRDENRF</sequence>
<evidence type="ECO:0000256" key="10">
    <source>
        <dbReference type="ARBA" id="ARBA00022806"/>
    </source>
</evidence>
<comment type="subcellular location">
    <subcellularLocation>
        <location evidence="3">Nucleus</location>
    </subcellularLocation>
</comment>
<dbReference type="PANTHER" id="PTHR14950:SF15">
    <property type="entry name" value="DICER-LIKE PROTEIN 4"/>
    <property type="match status" value="1"/>
</dbReference>
<keyword evidence="12" id="KW-0460">Magnesium</keyword>
<evidence type="ECO:0000256" key="6">
    <source>
        <dbReference type="ARBA" id="ARBA00022737"/>
    </source>
</evidence>
<comment type="cofactor">
    <cofactor evidence="2">
        <name>Mg(2+)</name>
        <dbReference type="ChEBI" id="CHEBI:18420"/>
    </cofactor>
</comment>
<dbReference type="GO" id="GO:0004386">
    <property type="term" value="F:helicase activity"/>
    <property type="evidence" value="ECO:0007669"/>
    <property type="project" value="UniProtKB-KW"/>
</dbReference>
<keyword evidence="6" id="KW-0677">Repeat</keyword>
<organism evidence="21">
    <name type="scientific">Zea mays</name>
    <name type="common">Maize</name>
    <dbReference type="NCBI Taxonomy" id="4577"/>
    <lineage>
        <taxon>Eukaryota</taxon>
        <taxon>Viridiplantae</taxon>
        <taxon>Streptophyta</taxon>
        <taxon>Embryophyta</taxon>
        <taxon>Tracheophyta</taxon>
        <taxon>Spermatophyta</taxon>
        <taxon>Magnoliopsida</taxon>
        <taxon>Liliopsida</taxon>
        <taxon>Poales</taxon>
        <taxon>Poaceae</taxon>
        <taxon>PACMAD clade</taxon>
        <taxon>Panicoideae</taxon>
        <taxon>Andropogonodae</taxon>
        <taxon>Andropogoneae</taxon>
        <taxon>Tripsacinae</taxon>
        <taxon>Zea</taxon>
    </lineage>
</organism>
<evidence type="ECO:0000256" key="8">
    <source>
        <dbReference type="ARBA" id="ARBA00022759"/>
    </source>
</evidence>
<keyword evidence="5" id="KW-0479">Metal-binding</keyword>
<dbReference type="EMBL" id="CM000786">
    <property type="protein sequence ID" value="AQK44771.1"/>
    <property type="molecule type" value="Genomic_DNA"/>
</dbReference>
<dbReference type="GO" id="GO:0005634">
    <property type="term" value="C:nucleus"/>
    <property type="evidence" value="ECO:0007669"/>
    <property type="project" value="UniProtKB-SubCell"/>
</dbReference>
<dbReference type="PROSITE" id="PS00517">
    <property type="entry name" value="RNASE_3_1"/>
    <property type="match status" value="1"/>
</dbReference>
<keyword evidence="9" id="KW-0378">Hydrolase</keyword>
<dbReference type="InterPro" id="IPR014720">
    <property type="entry name" value="dsRBD_dom"/>
</dbReference>
<feature type="domain" description="PAZ" evidence="20">
    <location>
        <begin position="77"/>
        <end position="188"/>
    </location>
</feature>
<evidence type="ECO:0000256" key="11">
    <source>
        <dbReference type="ARBA" id="ARBA00022840"/>
    </source>
</evidence>
<gene>
    <name evidence="21" type="ORF">ZEAMMB73_Zm00001d025830</name>
</gene>
<evidence type="ECO:0000259" key="20">
    <source>
        <dbReference type="PROSITE" id="PS50821"/>
    </source>
</evidence>
<dbReference type="InterPro" id="IPR036085">
    <property type="entry name" value="PAZ_dom_sf"/>
</dbReference>
<feature type="domain" description="RNase III" evidence="19">
    <location>
        <begin position="424"/>
        <end position="568"/>
    </location>
</feature>
<proteinExistence type="predicted"/>
<reference evidence="21" key="1">
    <citation type="submission" date="2015-12" db="EMBL/GenBank/DDBJ databases">
        <title>Update maize B73 reference genome by single molecule sequencing technologies.</title>
        <authorList>
            <consortium name="Maize Genome Sequencing Project"/>
            <person name="Ware D."/>
        </authorList>
    </citation>
    <scope>NUCLEOTIDE SEQUENCE</scope>
    <source>
        <tissue evidence="21">Seedling</tissue>
    </source>
</reference>
<evidence type="ECO:0000256" key="1">
    <source>
        <dbReference type="ARBA" id="ARBA00001936"/>
    </source>
</evidence>
<dbReference type="Pfam" id="PF00636">
    <property type="entry name" value="Ribonuclease_3"/>
    <property type="match status" value="2"/>
</dbReference>
<comment type="cofactor">
    <cofactor evidence="1">
        <name>Mn(2+)</name>
        <dbReference type="ChEBI" id="CHEBI:29035"/>
    </cofactor>
</comment>
<dbReference type="FunFam" id="1.10.1520.10:FF:000008">
    <property type="entry name" value="Dicer-like 104"/>
    <property type="match status" value="1"/>
</dbReference>
<dbReference type="Gene3D" id="2.170.260.10">
    <property type="entry name" value="paz domain"/>
    <property type="match status" value="1"/>
</dbReference>
<dbReference type="PROSITE" id="PS50142">
    <property type="entry name" value="RNASE_3_2"/>
    <property type="match status" value="2"/>
</dbReference>
<feature type="domain" description="RNase III" evidence="19">
    <location>
        <begin position="205"/>
        <end position="383"/>
    </location>
</feature>
<evidence type="ECO:0000256" key="5">
    <source>
        <dbReference type="ARBA" id="ARBA00022723"/>
    </source>
</evidence>
<dbReference type="FunFam" id="3.30.160.20:FF:000063">
    <property type="entry name" value="Dicer-like 103"/>
    <property type="match status" value="1"/>
</dbReference>
<feature type="compositionally biased region" description="Polar residues" evidence="17">
    <location>
        <begin position="729"/>
        <end position="741"/>
    </location>
</feature>
<keyword evidence="14" id="KW-0943">RNA-mediated gene silencing</keyword>
<dbReference type="GO" id="GO:0005524">
    <property type="term" value="F:ATP binding"/>
    <property type="evidence" value="ECO:0007669"/>
    <property type="project" value="UniProtKB-KW"/>
</dbReference>
<dbReference type="PANTHER" id="PTHR14950">
    <property type="entry name" value="DICER-RELATED"/>
    <property type="match status" value="1"/>
</dbReference>
<keyword evidence="10" id="KW-0347">Helicase</keyword>